<accession>A0AAX2A9E1</accession>
<evidence type="ECO:0000256" key="13">
    <source>
        <dbReference type="SAM" id="SignalP"/>
    </source>
</evidence>
<dbReference type="InterPro" id="IPR010916">
    <property type="entry name" value="TonB_box_CS"/>
</dbReference>
<evidence type="ECO:0000259" key="15">
    <source>
        <dbReference type="Pfam" id="PF07715"/>
    </source>
</evidence>
<keyword evidence="9 11" id="KW-0472">Membrane</keyword>
<evidence type="ECO:0000256" key="3">
    <source>
        <dbReference type="ARBA" id="ARBA00022452"/>
    </source>
</evidence>
<organism evidence="16 17">
    <name type="scientific">Halarcobacter bivalviorum</name>
    <dbReference type="NCBI Taxonomy" id="663364"/>
    <lineage>
        <taxon>Bacteria</taxon>
        <taxon>Pseudomonadati</taxon>
        <taxon>Campylobacterota</taxon>
        <taxon>Epsilonproteobacteria</taxon>
        <taxon>Campylobacterales</taxon>
        <taxon>Arcobacteraceae</taxon>
        <taxon>Halarcobacter</taxon>
    </lineage>
</organism>
<keyword evidence="8 12" id="KW-0798">TonB box</keyword>
<keyword evidence="16" id="KW-0675">Receptor</keyword>
<keyword evidence="4" id="KW-0410">Iron transport</keyword>
<reference evidence="16 17" key="1">
    <citation type="submission" date="2017-10" db="EMBL/GenBank/DDBJ databases">
        <title>Genomics of the genus Arcobacter.</title>
        <authorList>
            <person name="Perez-Cataluna A."/>
            <person name="Figueras M.J."/>
        </authorList>
    </citation>
    <scope>NUCLEOTIDE SEQUENCE [LARGE SCALE GENOMIC DNA]</scope>
    <source>
        <strain evidence="16 17">CECT 7835</strain>
    </source>
</reference>
<dbReference type="CDD" id="cd01347">
    <property type="entry name" value="ligand_gated_channel"/>
    <property type="match status" value="1"/>
</dbReference>
<dbReference type="GO" id="GO:0006826">
    <property type="term" value="P:iron ion transport"/>
    <property type="evidence" value="ECO:0007669"/>
    <property type="project" value="UniProtKB-KW"/>
</dbReference>
<feature type="domain" description="TonB-dependent receptor plug" evidence="15">
    <location>
        <begin position="50"/>
        <end position="153"/>
    </location>
</feature>
<evidence type="ECO:0000256" key="7">
    <source>
        <dbReference type="ARBA" id="ARBA00023065"/>
    </source>
</evidence>
<evidence type="ECO:0000256" key="6">
    <source>
        <dbReference type="ARBA" id="ARBA00023004"/>
    </source>
</evidence>
<feature type="domain" description="TonB-dependent receptor-like beta-barrel" evidence="14">
    <location>
        <begin position="245"/>
        <end position="666"/>
    </location>
</feature>
<keyword evidence="13" id="KW-0732">Signal</keyword>
<dbReference type="AlphaFoldDB" id="A0AAX2A9E1"/>
<dbReference type="PANTHER" id="PTHR32552">
    <property type="entry name" value="FERRICHROME IRON RECEPTOR-RELATED"/>
    <property type="match status" value="1"/>
</dbReference>
<keyword evidence="5 11" id="KW-0812">Transmembrane</keyword>
<evidence type="ECO:0000256" key="1">
    <source>
        <dbReference type="ARBA" id="ARBA00004571"/>
    </source>
</evidence>
<keyword evidence="3 11" id="KW-1134">Transmembrane beta strand</keyword>
<dbReference type="PANTHER" id="PTHR32552:SF81">
    <property type="entry name" value="TONB-DEPENDENT OUTER MEMBRANE RECEPTOR"/>
    <property type="match status" value="1"/>
</dbReference>
<keyword evidence="10 11" id="KW-0998">Cell outer membrane</keyword>
<dbReference type="InterPro" id="IPR012910">
    <property type="entry name" value="Plug_dom"/>
</dbReference>
<feature type="signal peptide" evidence="13">
    <location>
        <begin position="1"/>
        <end position="25"/>
    </location>
</feature>
<evidence type="ECO:0000256" key="2">
    <source>
        <dbReference type="ARBA" id="ARBA00022448"/>
    </source>
</evidence>
<evidence type="ECO:0000256" key="5">
    <source>
        <dbReference type="ARBA" id="ARBA00022692"/>
    </source>
</evidence>
<sequence length="700" mass="80153">MKDKIMKINRKIILLSLICSTFIYADNNSNKKTTSLDSITVTANKVEENIKDVPQSITVMDETIIEEKGLKNVIDIINQVPGMYAATDNGTSINFRGLNTSLFTRNNPVVIYINGIPSSNKFDFDPSLANIERVEILRGPQSTLYGKDAIGAVINIITKEDYDYWMGAVNFEFGTDKYNLTKFNINGPLIENKLFWGLNGELERDDGWITNTASNMDDNANRNKKRKLNTYFTFKPTDRLTTKLSISSNKENVYWQDGYVTDTQTALKDIKRDKYDNEVRYDDETFEEYTNNSQSITLKYAFDNFDLTSVSTHKKYETEAEFDGDYTDNPLNRNLMFDYKDTKSLTQEIRLSSSSSDSFKWVTGLYYENEEEKSSFYGMDFGAMRQNIPSVLDNNTYALFGQVMIPFAEDFEFTLGGRYQKIKKKADIDVFMYPKTSSQPNTPIASSKGDKTWTEFIPKVALSYKINDNWSSFISYSKGYLPGGFNFYNNSNNINDALFDPQKSTNYEVGIKGNFGNTNLMLSAFRMDITDIHIYKVEGARWLTDNAKKAISQGIELEATHFLNDNWELNASLGFIDAEYKDYDNGTAKLDGQKIQHTPEYMARIGLAYYGNDGFYGRTDLNFQGETAYFNSDRNIMDKANSYFTANLKLGFKINKWDIYAYGKNLFNEDYIKAYSGAYNLGRVHFGDPRKIGIGFKYSF</sequence>
<proteinExistence type="inferred from homology"/>
<keyword evidence="17" id="KW-1185">Reference proteome</keyword>
<dbReference type="Pfam" id="PF00593">
    <property type="entry name" value="TonB_dep_Rec_b-barrel"/>
    <property type="match status" value="1"/>
</dbReference>
<name>A0AAX2A9E1_9BACT</name>
<dbReference type="InterPro" id="IPR039426">
    <property type="entry name" value="TonB-dep_rcpt-like"/>
</dbReference>
<dbReference type="PROSITE" id="PS52016">
    <property type="entry name" value="TONB_DEPENDENT_REC_3"/>
    <property type="match status" value="1"/>
</dbReference>
<dbReference type="InterPro" id="IPR036942">
    <property type="entry name" value="Beta-barrel_TonB_sf"/>
</dbReference>
<keyword evidence="6" id="KW-0408">Iron</keyword>
<dbReference type="GO" id="GO:0009279">
    <property type="term" value="C:cell outer membrane"/>
    <property type="evidence" value="ECO:0007669"/>
    <property type="project" value="UniProtKB-SubCell"/>
</dbReference>
<comment type="caution">
    <text evidence="16">The sequence shown here is derived from an EMBL/GenBank/DDBJ whole genome shotgun (WGS) entry which is preliminary data.</text>
</comment>
<dbReference type="EMBL" id="PDKM01000003">
    <property type="protein sequence ID" value="RXK10252.1"/>
    <property type="molecule type" value="Genomic_DNA"/>
</dbReference>
<evidence type="ECO:0000256" key="10">
    <source>
        <dbReference type="ARBA" id="ARBA00023237"/>
    </source>
</evidence>
<protein>
    <submittedName>
        <fullName evidence="16">TonB-dependent siderophore receptor</fullName>
    </submittedName>
</protein>
<evidence type="ECO:0000256" key="9">
    <source>
        <dbReference type="ARBA" id="ARBA00023136"/>
    </source>
</evidence>
<evidence type="ECO:0000259" key="14">
    <source>
        <dbReference type="Pfam" id="PF00593"/>
    </source>
</evidence>
<evidence type="ECO:0000313" key="17">
    <source>
        <dbReference type="Proteomes" id="UP000289193"/>
    </source>
</evidence>
<evidence type="ECO:0000256" key="11">
    <source>
        <dbReference type="PROSITE-ProRule" id="PRU01360"/>
    </source>
</evidence>
<dbReference type="PROSITE" id="PS00430">
    <property type="entry name" value="TONB_DEPENDENT_REC_1"/>
    <property type="match status" value="1"/>
</dbReference>
<dbReference type="Proteomes" id="UP000289193">
    <property type="component" value="Unassembled WGS sequence"/>
</dbReference>
<comment type="similarity">
    <text evidence="11 12">Belongs to the TonB-dependent receptor family.</text>
</comment>
<gene>
    <name evidence="16" type="ORF">CRV05_07700</name>
</gene>
<evidence type="ECO:0000256" key="8">
    <source>
        <dbReference type="ARBA" id="ARBA00023077"/>
    </source>
</evidence>
<comment type="subcellular location">
    <subcellularLocation>
        <location evidence="1 11">Cell outer membrane</location>
        <topology evidence="1 11">Multi-pass membrane protein</topology>
    </subcellularLocation>
</comment>
<dbReference type="Pfam" id="PF07715">
    <property type="entry name" value="Plug"/>
    <property type="match status" value="1"/>
</dbReference>
<evidence type="ECO:0000256" key="12">
    <source>
        <dbReference type="RuleBase" id="RU003357"/>
    </source>
</evidence>
<evidence type="ECO:0000256" key="4">
    <source>
        <dbReference type="ARBA" id="ARBA00022496"/>
    </source>
</evidence>
<evidence type="ECO:0000313" key="16">
    <source>
        <dbReference type="EMBL" id="RXK10252.1"/>
    </source>
</evidence>
<keyword evidence="2 11" id="KW-0813">Transport</keyword>
<keyword evidence="7" id="KW-0406">Ion transport</keyword>
<feature type="chain" id="PRO_5043455183" evidence="13">
    <location>
        <begin position="26"/>
        <end position="700"/>
    </location>
</feature>
<dbReference type="Gene3D" id="2.40.170.20">
    <property type="entry name" value="TonB-dependent receptor, beta-barrel domain"/>
    <property type="match status" value="1"/>
</dbReference>
<dbReference type="InterPro" id="IPR000531">
    <property type="entry name" value="Beta-barrel_TonB"/>
</dbReference>
<dbReference type="SUPFAM" id="SSF56935">
    <property type="entry name" value="Porins"/>
    <property type="match status" value="1"/>
</dbReference>